<dbReference type="OrthoDB" id="3868171at2"/>
<reference evidence="1 2" key="1">
    <citation type="journal article" date="2019" name="Int. J. Syst. Evol. Microbiol.">
        <title>Streptomyces cyaneochromogenes sp. nov., a blue pigment-producing actinomycete from manganese-contaminated soil.</title>
        <authorList>
            <person name="Tang X."/>
            <person name="Zhao J."/>
            <person name="Li K."/>
            <person name="Chen Z."/>
            <person name="Sun Y."/>
            <person name="Gao J."/>
        </authorList>
    </citation>
    <scope>NUCLEOTIDE SEQUENCE [LARGE SCALE GENOMIC DNA]</scope>
    <source>
        <strain evidence="1 2">MK-45</strain>
    </source>
</reference>
<dbReference type="Pfam" id="PF14440">
    <property type="entry name" value="XOO_2897-deam"/>
    <property type="match status" value="1"/>
</dbReference>
<sequence>MTVPEVGFRRFRQEAASDGPSTPPPPSARRLAEVAVPVQVGPYFVTAETDPVTLQEFAQSFGRQVVQEECRQWARLGSDRGFEICADHDGVVRAVLLDWNEELRFVNSTPEAFAQSLAALDRALAVILGSDQPQEASAAYAQLGERLRTIDPPAFEGRENWWPLVLDDIRDTASAEWFTAFEIVDERGEKQILTQAGGIGIHPEERLWGRLQAAGVAPEQVLRIHTELEACFTPGHYCSLWLGQVFPDAQLTHNFPYGETAESRAEGMRLLREAAEQAPPQ</sequence>
<protein>
    <recommendedName>
        <fullName evidence="3">SUKH-4 family immunity protein</fullName>
    </recommendedName>
</protein>
<dbReference type="InterPro" id="IPR025851">
    <property type="entry name" value="SUKH-4"/>
</dbReference>
<accession>A0A3Q9ESE3</accession>
<proteinExistence type="predicted"/>
<keyword evidence="2" id="KW-1185">Reference proteome</keyword>
<organism evidence="1 2">
    <name type="scientific">Streptomyces cyaneochromogenes</name>
    <dbReference type="NCBI Taxonomy" id="2496836"/>
    <lineage>
        <taxon>Bacteria</taxon>
        <taxon>Bacillati</taxon>
        <taxon>Actinomycetota</taxon>
        <taxon>Actinomycetes</taxon>
        <taxon>Kitasatosporales</taxon>
        <taxon>Streptomycetaceae</taxon>
        <taxon>Streptomyces</taxon>
    </lineage>
</organism>
<dbReference type="Pfam" id="PF14435">
    <property type="entry name" value="SUKH-4"/>
    <property type="match status" value="1"/>
</dbReference>
<dbReference type="InterPro" id="IPR032722">
    <property type="entry name" value="Deaminase_XOO_2897"/>
</dbReference>
<name>A0A3Q9ESE3_9ACTN</name>
<dbReference type="AlphaFoldDB" id="A0A3Q9ESE3"/>
<dbReference type="EMBL" id="CP034539">
    <property type="protein sequence ID" value="AZQ34495.1"/>
    <property type="molecule type" value="Genomic_DNA"/>
</dbReference>
<dbReference type="Proteomes" id="UP000280298">
    <property type="component" value="Chromosome"/>
</dbReference>
<evidence type="ECO:0008006" key="3">
    <source>
        <dbReference type="Google" id="ProtNLM"/>
    </source>
</evidence>
<evidence type="ECO:0000313" key="2">
    <source>
        <dbReference type="Proteomes" id="UP000280298"/>
    </source>
</evidence>
<gene>
    <name evidence="1" type="ORF">EJ357_14240</name>
</gene>
<dbReference type="RefSeq" id="WP_126391973.1">
    <property type="nucleotide sequence ID" value="NZ_CP034539.1"/>
</dbReference>
<evidence type="ECO:0000313" key="1">
    <source>
        <dbReference type="EMBL" id="AZQ34495.1"/>
    </source>
</evidence>
<dbReference type="KEGG" id="scya:EJ357_14240"/>